<accession>A0A813ENQ5</accession>
<dbReference type="AlphaFoldDB" id="A0A813ENQ5"/>
<feature type="compositionally biased region" description="Low complexity" evidence="1">
    <location>
        <begin position="144"/>
        <end position="174"/>
    </location>
</feature>
<evidence type="ECO:0000313" key="2">
    <source>
        <dbReference type="EMBL" id="CAE8599364.1"/>
    </source>
</evidence>
<proteinExistence type="predicted"/>
<dbReference type="PANTHER" id="PTHR42256:SF1">
    <property type="entry name" value="FE2OG DIOXYGENASE DOMAIN-CONTAINING PROTEIN"/>
    <property type="match status" value="1"/>
</dbReference>
<keyword evidence="3" id="KW-1185">Reference proteome</keyword>
<dbReference type="PANTHER" id="PTHR42256">
    <property type="entry name" value="OXOGLUTARATE/IRON-DEPENDENT DIOXYGENASE"/>
    <property type="match status" value="1"/>
</dbReference>
<dbReference type="InterPro" id="IPR036691">
    <property type="entry name" value="Endo/exonu/phosph_ase_sf"/>
</dbReference>
<sequence length="1113" mass="123133">YHQGGYPIDLTIGASFGDPRRLIYAKKKNEKHRIEIPQRNGDVFAFSDRINTTWRHMIPQEGPQCGPRLSVIVWCSRKRQEETKPAADSQEPKLGRFPHMLYFNPKGSGRDFVAHAGGKAGGKGGGKGGREAGRGDRSAERPARQQQQQQQRPTTPTTQQQRSGSTTGGSRPSPVALAGSYPSGAAVSRSEPRLASDELEEAAASVRKAPVIAILAQETRIKPAHLNSVRHFMKDRGWAAHAGPQPTVASFVQNGRTMHRQPNGGTANFVRLPAVGKLYDVGGPFGEMSQWVCHTWIPVESGTRGVHVLNVYLLPSGAEASASRQRIMELVFDYASLFHGVPVFICGDLQDELSACSACAAALCTDEWHGCVDIGNHKFNREPVSTFSHIGWADTHVGHKRTRIDHVICNAVAVQYVHDCRVRHDFTSTGHAVLELTITTQPYHDKCYVWSKPKSFGVLPTKPSSDDEWDAANERARPIVSDIWSELSQAVHSADTGQVWEIVCKAAVAYIGSEIEREQGRSVDGIVRGELPHFVLEDVVPPHDEFSDHAPTNAQKLKYIRLLESLRELRTKCEVLNATQNSGQQVSASWRLNFRNLRDNAISQWQRCEFPFHSCFVSFIIDEVGDAFLQAKRALRKLLANHQQQQRDQWKERLKRSACKDRKDIHHYLSNKDFGTPTHFIKSDGSPTSNHEEMHQLLIDAWSNIYNCHRDLDDNLDAAAFWNKYRSATDSLKQACELPPLEGHKFFRKTRRKKTCTAGGLDGWSMKEIQLLPPVIWDLFVFVPMLAEAGHDWPAVFKLVPVSQLDKGAGSEDPLATRGVGCCAFLYTIWASIRYADSIQWQLSIVPAASFGGLPGRCCADAELWFSVDLHESLQEKCDIVGAAVDRSKSFDRLRPRFAARVMQELGMDVRLLRATDPFYHGHANIFKLGRSYSGHVSCANSAIQGCSLSVLITNIMYAIGHVVVHAAAPAASLSSYIDDCKVWVTATHSAQLLCAIATLDQFDADIGQLRNDAKSFGFASSKKARASLSLLLPGAFAQTRLIKSLGYAHNTTHACNAVRQAARVQEALSTLKKIESLPILCSNDTFTSCCMLTPSGCTALTSNVPLKPCFFG</sequence>
<evidence type="ECO:0000313" key="3">
    <source>
        <dbReference type="Proteomes" id="UP000654075"/>
    </source>
</evidence>
<dbReference type="Proteomes" id="UP000654075">
    <property type="component" value="Unassembled WGS sequence"/>
</dbReference>
<comment type="caution">
    <text evidence="2">The sequence shown here is derived from an EMBL/GenBank/DDBJ whole genome shotgun (WGS) entry which is preliminary data.</text>
</comment>
<evidence type="ECO:0000256" key="1">
    <source>
        <dbReference type="SAM" id="MobiDB-lite"/>
    </source>
</evidence>
<feature type="non-terminal residue" evidence="2">
    <location>
        <position position="1"/>
    </location>
</feature>
<protein>
    <submittedName>
        <fullName evidence="2">Uncharacterized protein</fullName>
    </submittedName>
</protein>
<dbReference type="Gene3D" id="2.60.120.590">
    <property type="entry name" value="Alpha-ketoglutarate-dependent dioxygenase AlkB-like"/>
    <property type="match status" value="1"/>
</dbReference>
<dbReference type="Gene3D" id="3.60.10.10">
    <property type="entry name" value="Endonuclease/exonuclease/phosphatase"/>
    <property type="match status" value="1"/>
</dbReference>
<reference evidence="2" key="1">
    <citation type="submission" date="2021-02" db="EMBL/GenBank/DDBJ databases">
        <authorList>
            <person name="Dougan E. K."/>
            <person name="Rhodes N."/>
            <person name="Thang M."/>
            <person name="Chan C."/>
        </authorList>
    </citation>
    <scope>NUCLEOTIDE SEQUENCE</scope>
</reference>
<dbReference type="SUPFAM" id="SSF56219">
    <property type="entry name" value="DNase I-like"/>
    <property type="match status" value="1"/>
</dbReference>
<feature type="compositionally biased region" description="Gly residues" evidence="1">
    <location>
        <begin position="118"/>
        <end position="127"/>
    </location>
</feature>
<gene>
    <name evidence="2" type="ORF">PGLA1383_LOCUS17714</name>
</gene>
<dbReference type="InterPro" id="IPR037151">
    <property type="entry name" value="AlkB-like_sf"/>
</dbReference>
<organism evidence="2 3">
    <name type="scientific">Polarella glacialis</name>
    <name type="common">Dinoflagellate</name>
    <dbReference type="NCBI Taxonomy" id="89957"/>
    <lineage>
        <taxon>Eukaryota</taxon>
        <taxon>Sar</taxon>
        <taxon>Alveolata</taxon>
        <taxon>Dinophyceae</taxon>
        <taxon>Suessiales</taxon>
        <taxon>Suessiaceae</taxon>
        <taxon>Polarella</taxon>
    </lineage>
</organism>
<feature type="region of interest" description="Disordered" evidence="1">
    <location>
        <begin position="112"/>
        <end position="193"/>
    </location>
</feature>
<dbReference type="SUPFAM" id="SSF51197">
    <property type="entry name" value="Clavaminate synthase-like"/>
    <property type="match status" value="1"/>
</dbReference>
<feature type="compositionally biased region" description="Basic and acidic residues" evidence="1">
    <location>
        <begin position="128"/>
        <end position="143"/>
    </location>
</feature>
<name>A0A813ENQ5_POLGL</name>
<dbReference type="EMBL" id="CAJNNV010011039">
    <property type="protein sequence ID" value="CAE8599364.1"/>
    <property type="molecule type" value="Genomic_DNA"/>
</dbReference>